<name>A0A821L5P8_9NEOP</name>
<evidence type="ECO:0000313" key="1">
    <source>
        <dbReference type="EMBL" id="CAF4745783.1"/>
    </source>
</evidence>
<comment type="caution">
    <text evidence="1">The sequence shown here is derived from an EMBL/GenBank/DDBJ whole genome shotgun (WGS) entry which is preliminary data.</text>
</comment>
<gene>
    <name evidence="1" type="ORF">PMACD_LOCUS340</name>
</gene>
<protein>
    <submittedName>
        <fullName evidence="1">Uncharacterized protein</fullName>
    </submittedName>
</protein>
<evidence type="ECO:0000313" key="2">
    <source>
        <dbReference type="Proteomes" id="UP000663880"/>
    </source>
</evidence>
<accession>A0A821L5P8</accession>
<reference evidence="1" key="1">
    <citation type="submission" date="2021-02" db="EMBL/GenBank/DDBJ databases">
        <authorList>
            <person name="Steward A R."/>
        </authorList>
    </citation>
    <scope>NUCLEOTIDE SEQUENCE</scope>
</reference>
<dbReference type="Proteomes" id="UP000663880">
    <property type="component" value="Unassembled WGS sequence"/>
</dbReference>
<dbReference type="AlphaFoldDB" id="A0A821L5P8"/>
<keyword evidence="2" id="KW-1185">Reference proteome</keyword>
<proteinExistence type="predicted"/>
<organism evidence="1 2">
    <name type="scientific">Pieris macdunnoughi</name>
    <dbReference type="NCBI Taxonomy" id="345717"/>
    <lineage>
        <taxon>Eukaryota</taxon>
        <taxon>Metazoa</taxon>
        <taxon>Ecdysozoa</taxon>
        <taxon>Arthropoda</taxon>
        <taxon>Hexapoda</taxon>
        <taxon>Insecta</taxon>
        <taxon>Pterygota</taxon>
        <taxon>Neoptera</taxon>
        <taxon>Endopterygota</taxon>
        <taxon>Lepidoptera</taxon>
        <taxon>Glossata</taxon>
        <taxon>Ditrysia</taxon>
        <taxon>Papilionoidea</taxon>
        <taxon>Pieridae</taxon>
        <taxon>Pierinae</taxon>
        <taxon>Pieris</taxon>
    </lineage>
</organism>
<dbReference type="OrthoDB" id="7440703at2759"/>
<sequence>MLYIRQLIIDIVPEAPNQYFSVRKGQTGKKGVYHAPSLPHLRYPCGGNSCIKDFYKAGAHSYPEIKKKLYSIILVIPRKETVYVGKTNVYMRYKIVNLDKELTFDAIMNVRRIQHFIESYTSDEAFFIGRLIYKIRTKYTRMVRLYMLSYNNFEDYHHNKHIHHLMEIQHISMDVDSLVEVILNFLWPGKPKRRPIDKLLPPGVKLPKGVEVPKVLTGARIGRVLTTRGKPILFQGNHKNYDQAIVKLNIAGKDRVDGRNTENNGGGFESEIY</sequence>
<dbReference type="EMBL" id="CAJOBZ010000001">
    <property type="protein sequence ID" value="CAF4745783.1"/>
    <property type="molecule type" value="Genomic_DNA"/>
</dbReference>